<dbReference type="AlphaFoldDB" id="A0A0R1MCX7"/>
<name>A0A0R1MCX7_9LACO</name>
<organism evidence="2 3">
    <name type="scientific">Liquorilactobacillus oeni DSM 19972</name>
    <dbReference type="NCBI Taxonomy" id="1423777"/>
    <lineage>
        <taxon>Bacteria</taxon>
        <taxon>Bacillati</taxon>
        <taxon>Bacillota</taxon>
        <taxon>Bacilli</taxon>
        <taxon>Lactobacillales</taxon>
        <taxon>Lactobacillaceae</taxon>
        <taxon>Liquorilactobacillus</taxon>
    </lineage>
</organism>
<dbReference type="InterPro" id="IPR027417">
    <property type="entry name" value="P-loop_NTPase"/>
</dbReference>
<evidence type="ECO:0000313" key="2">
    <source>
        <dbReference type="EMBL" id="KRL05745.1"/>
    </source>
</evidence>
<dbReference type="STRING" id="1423777.FD46_GL000496"/>
<proteinExistence type="predicted"/>
<reference evidence="2 3" key="1">
    <citation type="journal article" date="2015" name="Genome Announc.">
        <title>Expanding the biotechnology potential of lactobacilli through comparative genomics of 213 strains and associated genera.</title>
        <authorList>
            <person name="Sun Z."/>
            <person name="Harris H.M."/>
            <person name="McCann A."/>
            <person name="Guo C."/>
            <person name="Argimon S."/>
            <person name="Zhang W."/>
            <person name="Yang X."/>
            <person name="Jeffery I.B."/>
            <person name="Cooney J.C."/>
            <person name="Kagawa T.F."/>
            <person name="Liu W."/>
            <person name="Song Y."/>
            <person name="Salvetti E."/>
            <person name="Wrobel A."/>
            <person name="Rasinkangas P."/>
            <person name="Parkhill J."/>
            <person name="Rea M.C."/>
            <person name="O'Sullivan O."/>
            <person name="Ritari J."/>
            <person name="Douillard F.P."/>
            <person name="Paul Ross R."/>
            <person name="Yang R."/>
            <person name="Briner A.E."/>
            <person name="Felis G.E."/>
            <person name="de Vos W.M."/>
            <person name="Barrangou R."/>
            <person name="Klaenhammer T.R."/>
            <person name="Caufield P.W."/>
            <person name="Cui Y."/>
            <person name="Zhang H."/>
            <person name="O'Toole P.W."/>
        </authorList>
    </citation>
    <scope>NUCLEOTIDE SEQUENCE [LARGE SCALE GENOMIC DNA]</scope>
    <source>
        <strain evidence="2 3">DSM 19972</strain>
    </source>
</reference>
<evidence type="ECO:0000259" key="1">
    <source>
        <dbReference type="SMART" id="SM00382"/>
    </source>
</evidence>
<gene>
    <name evidence="2" type="ORF">FD46_GL000496</name>
</gene>
<dbReference type="SMART" id="SM00382">
    <property type="entry name" value="AAA"/>
    <property type="match status" value="1"/>
</dbReference>
<accession>A0A0R1MCX7</accession>
<dbReference type="InterPro" id="IPR003593">
    <property type="entry name" value="AAA+_ATPase"/>
</dbReference>
<dbReference type="Gene3D" id="3.40.50.300">
    <property type="entry name" value="P-loop containing nucleotide triphosphate hydrolases"/>
    <property type="match status" value="1"/>
</dbReference>
<feature type="domain" description="AAA+ ATPase" evidence="1">
    <location>
        <begin position="41"/>
        <end position="201"/>
    </location>
</feature>
<dbReference type="PATRIC" id="fig|1423777.3.peg.518"/>
<dbReference type="RefSeq" id="WP_057895480.1">
    <property type="nucleotide sequence ID" value="NZ_AZEH01000020.1"/>
</dbReference>
<dbReference type="OrthoDB" id="3193269at2"/>
<comment type="caution">
    <text evidence="2">The sequence shown here is derived from an EMBL/GenBank/DDBJ whole genome shotgun (WGS) entry which is preliminary data.</text>
</comment>
<dbReference type="Proteomes" id="UP000051686">
    <property type="component" value="Unassembled WGS sequence"/>
</dbReference>
<protein>
    <recommendedName>
        <fullName evidence="1">AAA+ ATPase domain-containing protein</fullName>
    </recommendedName>
</protein>
<sequence>MIVNDNEAVKKIAPSKNLTREQLNLKKEILAFCEKQHNCDRKRIFIVEGNAGTGKSLVMSSLFSQLQKKVKVQKESGLYNTKNYLLVNHPEMLKLYKNVAGTDHYLLKKEFERPTTFINRMEKEGKTADIVLIDEAHLLLTKKDRYNHFEHDNQLEEIIKYSRVIILVFDVNQVLKGKSLWTSKRLAQITKSCDVQIFKLTAQFRVQAEPDVKKWLTAFTNKMIMPFPHKQKFDFRIVDNAQQMYTLIKKHDREVGLSRLLATYDYPYRLDGKDYFVTAGNLRIRWDRSKPTEKLPWAERKDTVAEVGSVYTIQGFDLNYAGVILGPSVSYDEQRNCLLLRPEFYEDQAAFNGLKQQADSTEKLQKFKEQVMLNAMYVLLTRARKGLYIFAADEKLRTKLMKLKTI</sequence>
<dbReference type="Pfam" id="PF09848">
    <property type="entry name" value="SLFN-g3_helicase"/>
    <property type="match status" value="1"/>
</dbReference>
<dbReference type="EMBL" id="AZEH01000020">
    <property type="protein sequence ID" value="KRL05745.1"/>
    <property type="molecule type" value="Genomic_DNA"/>
</dbReference>
<evidence type="ECO:0000313" key="3">
    <source>
        <dbReference type="Proteomes" id="UP000051686"/>
    </source>
</evidence>
<keyword evidence="3" id="KW-1185">Reference proteome</keyword>
<dbReference type="InterPro" id="IPR018647">
    <property type="entry name" value="SLFN_3-like_DNA/RNA_helicase"/>
</dbReference>
<dbReference type="SUPFAM" id="SSF52540">
    <property type="entry name" value="P-loop containing nucleoside triphosphate hydrolases"/>
    <property type="match status" value="1"/>
</dbReference>